<protein>
    <submittedName>
        <fullName evidence="2">Uncharacterized protein</fullName>
    </submittedName>
</protein>
<dbReference type="AlphaFoldDB" id="A0A5C2RL26"/>
<dbReference type="Proteomes" id="UP000313359">
    <property type="component" value="Unassembled WGS sequence"/>
</dbReference>
<evidence type="ECO:0000256" key="1">
    <source>
        <dbReference type="SAM" id="MobiDB-lite"/>
    </source>
</evidence>
<sequence>MVPLDGFNRGEGQVQAEDDPDNDEAADYGYISSGDEEELGGGSASLFEEGQPDVDDVKEDIITAEGYAELHWNRLQGSPIGAQNLQAPESSEAFGDFADVLRPQFRTPRAPSNPVGHDDIPAPVRHMARSSSSCFPQFGCLPASRRHSDRTPRILRTAVCGGTCSLKLQLTERGASRQLWLCTRNVKALKRLESAWTPESSIRDSGTGREESASEARRKGGASLTPQKRCHEDPVRHADRIGRSESIEE</sequence>
<feature type="compositionally biased region" description="Basic and acidic residues" evidence="1">
    <location>
        <begin position="206"/>
        <end position="218"/>
    </location>
</feature>
<feature type="region of interest" description="Disordered" evidence="1">
    <location>
        <begin position="196"/>
        <end position="249"/>
    </location>
</feature>
<name>A0A5C2RL26_9APHY</name>
<feature type="compositionally biased region" description="Basic and acidic residues" evidence="1">
    <location>
        <begin position="229"/>
        <end position="249"/>
    </location>
</feature>
<gene>
    <name evidence="2" type="ORF">L227DRAFT_568646</name>
</gene>
<evidence type="ECO:0000313" key="2">
    <source>
        <dbReference type="EMBL" id="RPD52358.1"/>
    </source>
</evidence>
<dbReference type="EMBL" id="ML122369">
    <property type="protein sequence ID" value="RPD52358.1"/>
    <property type="molecule type" value="Genomic_DNA"/>
</dbReference>
<feature type="region of interest" description="Disordered" evidence="1">
    <location>
        <begin position="1"/>
        <end position="54"/>
    </location>
</feature>
<keyword evidence="3" id="KW-1185">Reference proteome</keyword>
<accession>A0A5C2RL26</accession>
<feature type="compositionally biased region" description="Acidic residues" evidence="1">
    <location>
        <begin position="16"/>
        <end position="26"/>
    </location>
</feature>
<organism evidence="2 3">
    <name type="scientific">Lentinus tigrinus ALCF2SS1-6</name>
    <dbReference type="NCBI Taxonomy" id="1328759"/>
    <lineage>
        <taxon>Eukaryota</taxon>
        <taxon>Fungi</taxon>
        <taxon>Dikarya</taxon>
        <taxon>Basidiomycota</taxon>
        <taxon>Agaricomycotina</taxon>
        <taxon>Agaricomycetes</taxon>
        <taxon>Polyporales</taxon>
        <taxon>Polyporaceae</taxon>
        <taxon>Lentinus</taxon>
    </lineage>
</organism>
<evidence type="ECO:0000313" key="3">
    <source>
        <dbReference type="Proteomes" id="UP000313359"/>
    </source>
</evidence>
<proteinExistence type="predicted"/>
<reference evidence="2" key="1">
    <citation type="journal article" date="2018" name="Genome Biol. Evol.">
        <title>Genomics and development of Lentinus tigrinus, a white-rot wood-decaying mushroom with dimorphic fruiting bodies.</title>
        <authorList>
            <person name="Wu B."/>
            <person name="Xu Z."/>
            <person name="Knudson A."/>
            <person name="Carlson A."/>
            <person name="Chen N."/>
            <person name="Kovaka S."/>
            <person name="LaButti K."/>
            <person name="Lipzen A."/>
            <person name="Pennachio C."/>
            <person name="Riley R."/>
            <person name="Schakwitz W."/>
            <person name="Umezawa K."/>
            <person name="Ohm R.A."/>
            <person name="Grigoriev I.V."/>
            <person name="Nagy L.G."/>
            <person name="Gibbons J."/>
            <person name="Hibbett D."/>
        </authorList>
    </citation>
    <scope>NUCLEOTIDE SEQUENCE [LARGE SCALE GENOMIC DNA]</scope>
    <source>
        <strain evidence="2">ALCF2SS1-6</strain>
    </source>
</reference>